<evidence type="ECO:0008006" key="4">
    <source>
        <dbReference type="Google" id="ProtNLM"/>
    </source>
</evidence>
<sequence length="74" mass="7803">MDEVLEVVDVVADSGFEGIVTWLLRLVGLVLLLAGLGMWLFTEMGLLLVPALLVLAGLVLLVAPSVLLLAAEFA</sequence>
<dbReference type="EMBL" id="JAMQOS010000001">
    <property type="protein sequence ID" value="MDS0281046.1"/>
    <property type="molecule type" value="Genomic_DNA"/>
</dbReference>
<evidence type="ECO:0000256" key="1">
    <source>
        <dbReference type="SAM" id="Phobius"/>
    </source>
</evidence>
<reference evidence="2 3" key="1">
    <citation type="submission" date="2022-06" db="EMBL/GenBank/DDBJ databases">
        <title>Halomicroarcula sp. a new haloarchaeum isolate from saline soil.</title>
        <authorList>
            <person name="Strakova D."/>
            <person name="Galisteo C."/>
            <person name="Sanchez-Porro C."/>
            <person name="Ventosa A."/>
        </authorList>
    </citation>
    <scope>NUCLEOTIDE SEQUENCE [LARGE SCALE GENOMIC DNA]</scope>
    <source>
        <strain evidence="2 3">S3CR25-11</strain>
    </source>
</reference>
<proteinExistence type="predicted"/>
<keyword evidence="3" id="KW-1185">Reference proteome</keyword>
<keyword evidence="1" id="KW-1133">Transmembrane helix</keyword>
<comment type="caution">
    <text evidence="2">The sequence shown here is derived from an EMBL/GenBank/DDBJ whole genome shotgun (WGS) entry which is preliminary data.</text>
</comment>
<evidence type="ECO:0000313" key="2">
    <source>
        <dbReference type="EMBL" id="MDS0281046.1"/>
    </source>
</evidence>
<keyword evidence="1" id="KW-0812">Transmembrane</keyword>
<protein>
    <recommendedName>
        <fullName evidence="4">Major facilitator superfamily (MFS) profile domain-containing protein</fullName>
    </recommendedName>
</protein>
<evidence type="ECO:0000313" key="3">
    <source>
        <dbReference type="Proteomes" id="UP001268864"/>
    </source>
</evidence>
<feature type="transmembrane region" description="Helical" evidence="1">
    <location>
        <begin position="22"/>
        <end position="41"/>
    </location>
</feature>
<feature type="transmembrane region" description="Helical" evidence="1">
    <location>
        <begin position="47"/>
        <end position="71"/>
    </location>
</feature>
<keyword evidence="1" id="KW-0472">Membrane</keyword>
<dbReference type="Proteomes" id="UP001268864">
    <property type="component" value="Unassembled WGS sequence"/>
</dbReference>
<gene>
    <name evidence="2" type="ORF">NDI86_02860</name>
</gene>
<name>A0ABU2FLH3_9EURY</name>
<accession>A0ABU2FLH3</accession>
<organism evidence="2 3">
    <name type="scientific">Haloarcula onubensis</name>
    <dbReference type="NCBI Taxonomy" id="2950539"/>
    <lineage>
        <taxon>Archaea</taxon>
        <taxon>Methanobacteriati</taxon>
        <taxon>Methanobacteriota</taxon>
        <taxon>Stenosarchaea group</taxon>
        <taxon>Halobacteria</taxon>
        <taxon>Halobacteriales</taxon>
        <taxon>Haloarculaceae</taxon>
        <taxon>Haloarcula</taxon>
    </lineage>
</organism>
<dbReference type="RefSeq" id="WP_310898885.1">
    <property type="nucleotide sequence ID" value="NZ_JAMQOS010000001.1"/>
</dbReference>